<dbReference type="SUPFAM" id="SSF57756">
    <property type="entry name" value="Retrovirus zinc finger-like domains"/>
    <property type="match status" value="1"/>
</dbReference>
<evidence type="ECO:0000256" key="2">
    <source>
        <dbReference type="SAM" id="MobiDB-lite"/>
    </source>
</evidence>
<evidence type="ECO:0008006" key="7">
    <source>
        <dbReference type="Google" id="ProtNLM"/>
    </source>
</evidence>
<keyword evidence="1" id="KW-0479">Metal-binding</keyword>
<feature type="compositionally biased region" description="Basic and acidic residues" evidence="2">
    <location>
        <begin position="597"/>
        <end position="614"/>
    </location>
</feature>
<evidence type="ECO:0000313" key="6">
    <source>
        <dbReference type="Proteomes" id="UP000005238"/>
    </source>
</evidence>
<dbReference type="VEuPathDB" id="FungiDB:KRP22_2673"/>
<proteinExistence type="predicted"/>
<feature type="region of interest" description="Disordered" evidence="2">
    <location>
        <begin position="684"/>
        <end position="749"/>
    </location>
</feature>
<protein>
    <recommendedName>
        <fullName evidence="7">Integrase catalytic domain-containing protein</fullName>
    </recommendedName>
</protein>
<dbReference type="InterPro" id="IPR036875">
    <property type="entry name" value="Znf_CCHC_sf"/>
</dbReference>
<dbReference type="InterPro" id="IPR036397">
    <property type="entry name" value="RNaseH_sf"/>
</dbReference>
<keyword evidence="6" id="KW-1185">Reference proteome</keyword>
<feature type="compositionally biased region" description="Acidic residues" evidence="2">
    <location>
        <begin position="645"/>
        <end position="663"/>
    </location>
</feature>
<dbReference type="InterPro" id="IPR012337">
    <property type="entry name" value="RNaseH-like_sf"/>
</dbReference>
<feature type="compositionally biased region" description="Basic and acidic residues" evidence="2">
    <location>
        <begin position="728"/>
        <end position="749"/>
    </location>
</feature>
<dbReference type="Pfam" id="PF14223">
    <property type="entry name" value="Retrotran_gag_2"/>
    <property type="match status" value="1"/>
</dbReference>
<dbReference type="InterPro" id="IPR001878">
    <property type="entry name" value="Znf_CCHC"/>
</dbReference>
<dbReference type="HOGENOM" id="CLU_340564_0_0_1"/>
<organism evidence="5 6">
    <name type="scientific">Phytophthora ramorum</name>
    <name type="common">Sudden oak death agent</name>
    <dbReference type="NCBI Taxonomy" id="164328"/>
    <lineage>
        <taxon>Eukaryota</taxon>
        <taxon>Sar</taxon>
        <taxon>Stramenopiles</taxon>
        <taxon>Oomycota</taxon>
        <taxon>Peronosporomycetes</taxon>
        <taxon>Peronosporales</taxon>
        <taxon>Peronosporaceae</taxon>
        <taxon>Phytophthora</taxon>
    </lineage>
</organism>
<evidence type="ECO:0000259" key="4">
    <source>
        <dbReference type="PROSITE" id="PS50994"/>
    </source>
</evidence>
<evidence type="ECO:0000259" key="3">
    <source>
        <dbReference type="PROSITE" id="PS50158"/>
    </source>
</evidence>
<reference evidence="5" key="2">
    <citation type="submission" date="2015-06" db="UniProtKB">
        <authorList>
            <consortium name="EnsemblProtists"/>
        </authorList>
    </citation>
    <scope>IDENTIFICATION</scope>
    <source>
        <strain evidence="5">Pr102</strain>
    </source>
</reference>
<reference evidence="6" key="1">
    <citation type="journal article" date="2006" name="Science">
        <title>Phytophthora genome sequences uncover evolutionary origins and mechanisms of pathogenesis.</title>
        <authorList>
            <person name="Tyler B.M."/>
            <person name="Tripathy S."/>
            <person name="Zhang X."/>
            <person name="Dehal P."/>
            <person name="Jiang R.H."/>
            <person name="Aerts A."/>
            <person name="Arredondo F.D."/>
            <person name="Baxter L."/>
            <person name="Bensasson D."/>
            <person name="Beynon J.L."/>
            <person name="Chapman J."/>
            <person name="Damasceno C.M."/>
            <person name="Dorrance A.E."/>
            <person name="Dou D."/>
            <person name="Dickerman A.W."/>
            <person name="Dubchak I.L."/>
            <person name="Garbelotto M."/>
            <person name="Gijzen M."/>
            <person name="Gordon S.G."/>
            <person name="Govers F."/>
            <person name="Grunwald N.J."/>
            <person name="Huang W."/>
            <person name="Ivors K.L."/>
            <person name="Jones R.W."/>
            <person name="Kamoun S."/>
            <person name="Krampis K."/>
            <person name="Lamour K.H."/>
            <person name="Lee M.K."/>
            <person name="McDonald W.H."/>
            <person name="Medina M."/>
            <person name="Meijer H.J."/>
            <person name="Nordberg E.K."/>
            <person name="Maclean D.J."/>
            <person name="Ospina-Giraldo M.D."/>
            <person name="Morris P.F."/>
            <person name="Phuntumart V."/>
            <person name="Putnam N.H."/>
            <person name="Rash S."/>
            <person name="Rose J.K."/>
            <person name="Sakihama Y."/>
            <person name="Salamov A.A."/>
            <person name="Savidor A."/>
            <person name="Scheuring C.F."/>
            <person name="Smith B.M."/>
            <person name="Sobral B.W."/>
            <person name="Terry A."/>
            <person name="Torto-Alalibo T.A."/>
            <person name="Win J."/>
            <person name="Xu Z."/>
            <person name="Zhang H."/>
            <person name="Grigoriev I.V."/>
            <person name="Rokhsar D.S."/>
            <person name="Boore J.L."/>
        </authorList>
    </citation>
    <scope>NUCLEOTIDE SEQUENCE [LARGE SCALE GENOMIC DNA]</scope>
    <source>
        <strain evidence="6">Pr102</strain>
    </source>
</reference>
<dbReference type="EMBL" id="DS566037">
    <property type="status" value="NOT_ANNOTATED_CDS"/>
    <property type="molecule type" value="Genomic_DNA"/>
</dbReference>
<feature type="domain" description="Integrase catalytic" evidence="4">
    <location>
        <begin position="334"/>
        <end position="508"/>
    </location>
</feature>
<dbReference type="VEuPathDB" id="FungiDB:KRP23_12602"/>
<evidence type="ECO:0000313" key="5">
    <source>
        <dbReference type="EnsemblProtists" id="Phyra79464"/>
    </source>
</evidence>
<keyword evidence="1" id="KW-0862">Zinc</keyword>
<dbReference type="GO" id="GO:0015074">
    <property type="term" value="P:DNA integration"/>
    <property type="evidence" value="ECO:0007669"/>
    <property type="project" value="InterPro"/>
</dbReference>
<dbReference type="SUPFAM" id="SSF53098">
    <property type="entry name" value="Ribonuclease H-like"/>
    <property type="match status" value="1"/>
</dbReference>
<dbReference type="PROSITE" id="PS50158">
    <property type="entry name" value="ZF_CCHC"/>
    <property type="match status" value="1"/>
</dbReference>
<evidence type="ECO:0000256" key="1">
    <source>
        <dbReference type="PROSITE-ProRule" id="PRU00047"/>
    </source>
</evidence>
<feature type="region of interest" description="Disordered" evidence="2">
    <location>
        <begin position="254"/>
        <end position="281"/>
    </location>
</feature>
<keyword evidence="1" id="KW-0863">Zinc-finger</keyword>
<dbReference type="Proteomes" id="UP000005238">
    <property type="component" value="Unassembled WGS sequence"/>
</dbReference>
<feature type="region of interest" description="Disordered" evidence="2">
    <location>
        <begin position="307"/>
        <end position="329"/>
    </location>
</feature>
<dbReference type="PANTHER" id="PTHR42648:SF28">
    <property type="entry name" value="TRANSPOSON-ENCODED PROTEIN WITH RIBONUCLEASE H-LIKE AND RETROVIRUS ZINC FINGER-LIKE DOMAINS"/>
    <property type="match status" value="1"/>
</dbReference>
<dbReference type="GO" id="GO:0003676">
    <property type="term" value="F:nucleic acid binding"/>
    <property type="evidence" value="ECO:0007669"/>
    <property type="project" value="InterPro"/>
</dbReference>
<sequence length="834" mass="93289">MPKPTTDASWEVEVSEKTGRPVRWNGQNFQYYKKLMEIAARKNDTDLYKVMTQQIKYDANFTSLQKMCTDMGQQLMDMTDGSTMWKYLCDRYEGTANDQTRAMTKRQLYAQLESAKCKQSGKVEGHLNYMCRLKGRLKTVGMTVDDAVFSGMLVSSLPSNERFDRLRGFVDAGMDCVDTPEKVVAMAVTFDKANQAEEQMHRLFGAKQSFGQQNKGGGGGGQGKGGNERASPTGQRKSRSCFVCGSTDHLKASCPEKAKKQSGVEGNEQQRRPRSNCMLCQDGNTSPDVALSDEEVVAEGVVTGIAMSTRPEESRGDESGDDQEAEVAELHQEVNDQEDAAVVYADLLFPGKGNGSRFEALLVIIDGYSRLVTVHMLMNKSSEVVNNYLKEYVLWAESQAGRMIKKVITHKVMQVLTDKGGEIVNEAMEAWYNSRGIEHIQVGPKSSQLNLCKRTHQSLVEMTKAMMEQSGLPRSLWPEAMRNAVYIKNRSNNKGTQGVPYEMFFGAKPDVHHIRKFWALAYVHILVTPSRRKRNSNAKLGYALGYAENVVGCKVFFPAEHTAKFVSDLRVAEEVVSTWIKIMDIMVEDLHFQAAHKDGEEPDAREAREVDQMHSRQAAGNEPLTDAADEDESESVAGTYGSSVADEDPEVAEDSGNASDEDVTVASVFVEDENGMDTYVESVHSELEKDTGEVNLSDGSGSGPMETVDASEMFDFLPCQTGKRKHRGETPSEEERVEKGADKTEPKRTRTGLREYHERRRPGYLDDYVANLTLKTCEASQVKVPRNRREMLRSKWREFFLMEEMEEMAALKDKGVIEEISEDEIPKDAKPVDT</sequence>
<dbReference type="PROSITE" id="PS50994">
    <property type="entry name" value="INTEGRASE"/>
    <property type="match status" value="1"/>
</dbReference>
<feature type="region of interest" description="Disordered" evidence="2">
    <location>
        <begin position="207"/>
        <end position="240"/>
    </location>
</feature>
<feature type="compositionally biased region" description="Gly residues" evidence="2">
    <location>
        <begin position="214"/>
        <end position="225"/>
    </location>
</feature>
<feature type="domain" description="CCHC-type" evidence="3">
    <location>
        <begin position="241"/>
        <end position="256"/>
    </location>
</feature>
<dbReference type="GO" id="GO:0008270">
    <property type="term" value="F:zinc ion binding"/>
    <property type="evidence" value="ECO:0007669"/>
    <property type="project" value="UniProtKB-KW"/>
</dbReference>
<dbReference type="InterPro" id="IPR001584">
    <property type="entry name" value="Integrase_cat-core"/>
</dbReference>
<dbReference type="InParanoid" id="H3GRH3"/>
<name>H3GRH3_PHYRM</name>
<dbReference type="PANTHER" id="PTHR42648">
    <property type="entry name" value="TRANSPOSASE, PUTATIVE-RELATED"/>
    <property type="match status" value="1"/>
</dbReference>
<dbReference type="eggNOG" id="KOG0017">
    <property type="taxonomic scope" value="Eukaryota"/>
</dbReference>
<dbReference type="AlphaFoldDB" id="H3GRH3"/>
<dbReference type="InterPro" id="IPR039537">
    <property type="entry name" value="Retrotran_Ty1/copia-like"/>
</dbReference>
<dbReference type="EnsemblProtists" id="Phyra79464">
    <property type="protein sequence ID" value="Phyra79464"/>
    <property type="gene ID" value="Phyra79464"/>
</dbReference>
<accession>H3GRH3</accession>
<feature type="region of interest" description="Disordered" evidence="2">
    <location>
        <begin position="597"/>
        <end position="663"/>
    </location>
</feature>
<dbReference type="Gene3D" id="3.30.420.10">
    <property type="entry name" value="Ribonuclease H-like superfamily/Ribonuclease H"/>
    <property type="match status" value="1"/>
</dbReference>